<organism evidence="1 2">
    <name type="scientific">Bradyrhizobium valentinum</name>
    <dbReference type="NCBI Taxonomy" id="1518501"/>
    <lineage>
        <taxon>Bacteria</taxon>
        <taxon>Pseudomonadati</taxon>
        <taxon>Pseudomonadota</taxon>
        <taxon>Alphaproteobacteria</taxon>
        <taxon>Hyphomicrobiales</taxon>
        <taxon>Nitrobacteraceae</taxon>
        <taxon>Bradyrhizobium</taxon>
    </lineage>
</organism>
<reference evidence="1 2" key="1">
    <citation type="submission" date="2014-03" db="EMBL/GenBank/DDBJ databases">
        <title>Bradyrhizobium valentinum sp. nov., isolated from effective nodules of Lupinus mariae-josephae, a lupine endemic of basic-lime soils in Eastern Spain.</title>
        <authorList>
            <person name="Duran D."/>
            <person name="Rey L."/>
            <person name="Navarro A."/>
            <person name="Busquets A."/>
            <person name="Imperial J."/>
            <person name="Ruiz-Argueso T."/>
        </authorList>
    </citation>
    <scope>NUCLEOTIDE SEQUENCE [LARGE SCALE GENOMIC DNA]</scope>
    <source>
        <strain evidence="1 2">LmjM3</strain>
    </source>
</reference>
<sequence length="92" mass="10310">MSPRRSEGFQLRRAARPRRWGAIASDARGLRRDLIDFNGYNLNLRTMHDQIYPSTFDGVTVTFLISSTIGSTSLAASHPLFVRPSARAAFIQ</sequence>
<keyword evidence="2" id="KW-1185">Reference proteome</keyword>
<dbReference type="AlphaFoldDB" id="A0A0R3L7M2"/>
<protein>
    <submittedName>
        <fullName evidence="1">Uncharacterized protein</fullName>
    </submittedName>
</protein>
<dbReference type="EMBL" id="LLXX01000133">
    <property type="protein sequence ID" value="KRR03928.1"/>
    <property type="molecule type" value="Genomic_DNA"/>
</dbReference>
<accession>A0A0R3L7M2</accession>
<proteinExistence type="predicted"/>
<dbReference type="Proteomes" id="UP000051913">
    <property type="component" value="Unassembled WGS sequence"/>
</dbReference>
<gene>
    <name evidence="1" type="ORF">CP49_41145</name>
</gene>
<evidence type="ECO:0000313" key="2">
    <source>
        <dbReference type="Proteomes" id="UP000051913"/>
    </source>
</evidence>
<comment type="caution">
    <text evidence="1">The sequence shown here is derived from an EMBL/GenBank/DDBJ whole genome shotgun (WGS) entry which is preliminary data.</text>
</comment>
<name>A0A0R3L7M2_9BRAD</name>
<evidence type="ECO:0000313" key="1">
    <source>
        <dbReference type="EMBL" id="KRR03928.1"/>
    </source>
</evidence>